<protein>
    <submittedName>
        <fullName evidence="1">Major capsid protein</fullName>
    </submittedName>
</protein>
<keyword evidence="2" id="KW-1185">Reference proteome</keyword>
<gene>
    <name evidence="1" type="ORF">SopranoGao_24</name>
</gene>
<dbReference type="NCBIfam" id="TIGR04387">
    <property type="entry name" value="capsid_maj_N4"/>
    <property type="match status" value="1"/>
</dbReference>
<dbReference type="InterPro" id="IPR025267">
    <property type="entry name" value="ORF017-like"/>
</dbReference>
<name>A0A248SKT9_9CAUD</name>
<reference evidence="1 2" key="1">
    <citation type="submission" date="2017-08" db="EMBL/GenBank/DDBJ databases">
        <authorList>
            <person name="de Groot N.N."/>
        </authorList>
    </citation>
    <scope>NUCLEOTIDE SEQUENCE [LARGE SCALE GENOMIC DNA]</scope>
</reference>
<dbReference type="EMBL" id="MF612073">
    <property type="protein sequence ID" value="ASV45047.1"/>
    <property type="molecule type" value="Genomic_DNA"/>
</dbReference>
<sequence length="367" mass="40320">MSQTTITWGNDVQAQKKWSARLYAETLGKSYWEKFIGKGDDAVIQRKTELDADVGDRISFDLSVQLRGGPVSGDQRMEGNEEQLKFFSDEIIIDQLRKSVSCGGKMTRKRTAHDLRDVAKKRLSEWWGQYIDQMFFIYLSGARGMNENYESFPSDYAGHAGNPIRTPDGQHLLFGGSATSKATLTADDKMTRLLIEKASHKAAMMRALDPRSANLLPIPIGGSDHYVLVMNPTQAFDLRTEAGAGWLDIQKAAAAAEGKANVIFKGGLGMIDDIVLHKHRDVIRFSDYGAASNVKAARALFLGRQAGVVAYGTTKGLNFTWKEKLADYDNEPSVAAGTIIGISKTRFNKRDFGVVAIDTAAKDPNAA</sequence>
<dbReference type="Proteomes" id="UP000224252">
    <property type="component" value="Segment"/>
</dbReference>
<evidence type="ECO:0000313" key="2">
    <source>
        <dbReference type="Proteomes" id="UP000224252"/>
    </source>
</evidence>
<proteinExistence type="predicted"/>
<evidence type="ECO:0000313" key="1">
    <source>
        <dbReference type="EMBL" id="ASV45047.1"/>
    </source>
</evidence>
<accession>A0A248SKT9</accession>
<organism evidence="1 2">
    <name type="scientific">Klebsiella phage SopranoGao</name>
    <dbReference type="NCBI Taxonomy" id="2026944"/>
    <lineage>
        <taxon>Viruses</taxon>
        <taxon>Duplodnaviria</taxon>
        <taxon>Heunggongvirae</taxon>
        <taxon>Uroviricota</taxon>
        <taxon>Caudoviricetes</taxon>
        <taxon>Lastavirus</taxon>
        <taxon>Lastavirus sopranogao</taxon>
    </lineage>
</organism>
<dbReference type="Pfam" id="PF13252">
    <property type="entry name" value="Phage_capsid_3"/>
    <property type="match status" value="1"/>
</dbReference>